<keyword evidence="1" id="KW-1133">Transmembrane helix</keyword>
<feature type="transmembrane region" description="Helical" evidence="1">
    <location>
        <begin position="194"/>
        <end position="213"/>
    </location>
</feature>
<evidence type="ECO:0000313" key="4">
    <source>
        <dbReference type="Proteomes" id="UP001501480"/>
    </source>
</evidence>
<gene>
    <name evidence="3" type="ORF">GCM10009821_12530</name>
</gene>
<keyword evidence="3" id="KW-0012">Acyltransferase</keyword>
<dbReference type="PANTHER" id="PTHR37312">
    <property type="entry name" value="MEMBRANE-BOUND ACYLTRANSFERASE YKRP-RELATED"/>
    <property type="match status" value="1"/>
</dbReference>
<name>A0ABN2VWK6_9ACTN</name>
<dbReference type="Pfam" id="PF01757">
    <property type="entry name" value="Acyl_transf_3"/>
    <property type="match status" value="1"/>
</dbReference>
<evidence type="ECO:0000256" key="1">
    <source>
        <dbReference type="SAM" id="Phobius"/>
    </source>
</evidence>
<dbReference type="InterPro" id="IPR002656">
    <property type="entry name" value="Acyl_transf_3_dom"/>
</dbReference>
<protein>
    <submittedName>
        <fullName evidence="3">Acyltransferase family protein</fullName>
    </submittedName>
</protein>
<feature type="transmembrane region" description="Helical" evidence="1">
    <location>
        <begin position="82"/>
        <end position="102"/>
    </location>
</feature>
<feature type="transmembrane region" description="Helical" evidence="1">
    <location>
        <begin position="305"/>
        <end position="330"/>
    </location>
</feature>
<dbReference type="EMBL" id="BAAAPY010000003">
    <property type="protein sequence ID" value="GAA2075056.1"/>
    <property type="molecule type" value="Genomic_DNA"/>
</dbReference>
<feature type="transmembrane region" description="Helical" evidence="1">
    <location>
        <begin position="163"/>
        <end position="182"/>
    </location>
</feature>
<evidence type="ECO:0000313" key="3">
    <source>
        <dbReference type="EMBL" id="GAA2075056.1"/>
    </source>
</evidence>
<dbReference type="GO" id="GO:0016746">
    <property type="term" value="F:acyltransferase activity"/>
    <property type="evidence" value="ECO:0007669"/>
    <property type="project" value="UniProtKB-KW"/>
</dbReference>
<keyword evidence="1" id="KW-0812">Transmembrane</keyword>
<feature type="domain" description="Acyltransferase 3" evidence="2">
    <location>
        <begin position="19"/>
        <end position="322"/>
    </location>
</feature>
<dbReference type="RefSeq" id="WP_344326023.1">
    <property type="nucleotide sequence ID" value="NZ_BAAAPY010000003.1"/>
</dbReference>
<comment type="caution">
    <text evidence="3">The sequence shown here is derived from an EMBL/GenBank/DDBJ whole genome shotgun (WGS) entry which is preliminary data.</text>
</comment>
<feature type="transmembrane region" description="Helical" evidence="1">
    <location>
        <begin position="114"/>
        <end position="133"/>
    </location>
</feature>
<organism evidence="3 4">
    <name type="scientific">Aeromicrobium halocynthiae</name>
    <dbReference type="NCBI Taxonomy" id="560557"/>
    <lineage>
        <taxon>Bacteria</taxon>
        <taxon>Bacillati</taxon>
        <taxon>Actinomycetota</taxon>
        <taxon>Actinomycetes</taxon>
        <taxon>Propionibacteriales</taxon>
        <taxon>Nocardioidaceae</taxon>
        <taxon>Aeromicrobium</taxon>
    </lineage>
</organism>
<accession>A0ABN2VWK6</accession>
<sequence length="358" mass="40815">MSQHPSSSPTTREPAGRVAYLDNARYWVMLLVVIGHSLTQFTQMDSARGVYTWIYAFHMPLFVLVSGFLARNYTGTPRQVRRVVSTLVVPYLIVEISLQMIFRHYTGEPTPYMFLSPQWLGWFLAALFVWRLTTPIWRSLRYPIATSLAISLLVGLIEVPNVLALPKILGFLPFYVIGMHMTRERFERLADVRIRVASALLLTGAFVYCYLFSSQWTLDWLLWKQRYDEPPLEAAPLEGMLQRGELLAVGLVMTFAALSLVPRRRSWTSRLGERTLYAYLLHGYIILVLRYQFGVFDALQPYGAPAVVLTMVVATVAATVLMTSVVAMVFRPIFEPRLTWLFAREGSSGEPEPQPHKA</sequence>
<feature type="transmembrane region" description="Helical" evidence="1">
    <location>
        <begin position="246"/>
        <end position="263"/>
    </location>
</feature>
<proteinExistence type="predicted"/>
<reference evidence="3 4" key="1">
    <citation type="journal article" date="2019" name="Int. J. Syst. Evol. Microbiol.">
        <title>The Global Catalogue of Microorganisms (GCM) 10K type strain sequencing project: providing services to taxonomists for standard genome sequencing and annotation.</title>
        <authorList>
            <consortium name="The Broad Institute Genomics Platform"/>
            <consortium name="The Broad Institute Genome Sequencing Center for Infectious Disease"/>
            <person name="Wu L."/>
            <person name="Ma J."/>
        </authorList>
    </citation>
    <scope>NUCLEOTIDE SEQUENCE [LARGE SCALE GENOMIC DNA]</scope>
    <source>
        <strain evidence="3 4">JCM 15749</strain>
    </source>
</reference>
<keyword evidence="3" id="KW-0808">Transferase</keyword>
<dbReference type="InterPro" id="IPR052734">
    <property type="entry name" value="Nod_factor_acetyltransferase"/>
</dbReference>
<keyword evidence="1" id="KW-0472">Membrane</keyword>
<keyword evidence="4" id="KW-1185">Reference proteome</keyword>
<evidence type="ECO:0000259" key="2">
    <source>
        <dbReference type="Pfam" id="PF01757"/>
    </source>
</evidence>
<dbReference type="Proteomes" id="UP001501480">
    <property type="component" value="Unassembled WGS sequence"/>
</dbReference>
<feature type="transmembrane region" description="Helical" evidence="1">
    <location>
        <begin position="275"/>
        <end position="293"/>
    </location>
</feature>
<feature type="transmembrane region" description="Helical" evidence="1">
    <location>
        <begin position="140"/>
        <end position="157"/>
    </location>
</feature>
<feature type="transmembrane region" description="Helical" evidence="1">
    <location>
        <begin position="50"/>
        <end position="70"/>
    </location>
</feature>
<dbReference type="PANTHER" id="PTHR37312:SF1">
    <property type="entry name" value="MEMBRANE-BOUND ACYLTRANSFERASE YKRP-RELATED"/>
    <property type="match status" value="1"/>
</dbReference>